<dbReference type="InterPro" id="IPR014016">
    <property type="entry name" value="UvrD-like_ATP-bd"/>
</dbReference>
<dbReference type="GO" id="GO:0006260">
    <property type="term" value="P:DNA replication"/>
    <property type="evidence" value="ECO:0007669"/>
    <property type="project" value="UniProtKB-UniRule"/>
</dbReference>
<dbReference type="EMBL" id="SLXH01000018">
    <property type="protein sequence ID" value="TCP16397.1"/>
    <property type="molecule type" value="Genomic_DNA"/>
</dbReference>
<keyword evidence="4 11" id="KW-0378">Hydrolase</keyword>
<dbReference type="CDD" id="cd18807">
    <property type="entry name" value="SF1_C_UvrD"/>
    <property type="match status" value="1"/>
</dbReference>
<comment type="subunit">
    <text evidence="11">Homodimer.</text>
</comment>
<feature type="compositionally biased region" description="Polar residues" evidence="13">
    <location>
        <begin position="1"/>
        <end position="10"/>
    </location>
</feature>
<keyword evidence="8 11" id="KW-0413">Isomerase</keyword>
<feature type="domain" description="UvrD-like helicase C-terminal" evidence="15">
    <location>
        <begin position="351"/>
        <end position="645"/>
    </location>
</feature>
<comment type="catalytic activity">
    <reaction evidence="10 11">
        <text>ATP + H2O = ADP + phosphate + H(+)</text>
        <dbReference type="Rhea" id="RHEA:13065"/>
        <dbReference type="ChEBI" id="CHEBI:15377"/>
        <dbReference type="ChEBI" id="CHEBI:15378"/>
        <dbReference type="ChEBI" id="CHEBI:30616"/>
        <dbReference type="ChEBI" id="CHEBI:43474"/>
        <dbReference type="ChEBI" id="CHEBI:456216"/>
        <dbReference type="EC" id="5.6.2.4"/>
    </reaction>
</comment>
<evidence type="ECO:0000256" key="4">
    <source>
        <dbReference type="ARBA" id="ARBA00022801"/>
    </source>
</evidence>
<evidence type="ECO:0000256" key="11">
    <source>
        <dbReference type="HAMAP-Rule" id="MF_01920"/>
    </source>
</evidence>
<dbReference type="Proteomes" id="UP000295182">
    <property type="component" value="Unassembled WGS sequence"/>
</dbReference>
<evidence type="ECO:0000256" key="3">
    <source>
        <dbReference type="ARBA" id="ARBA00022741"/>
    </source>
</evidence>
<dbReference type="InterPro" id="IPR005752">
    <property type="entry name" value="Helicase_Rep"/>
</dbReference>
<dbReference type="InterPro" id="IPR000212">
    <property type="entry name" value="DNA_helicase_UvrD/REP"/>
</dbReference>
<comment type="catalytic activity">
    <reaction evidence="9 11">
        <text>Couples ATP hydrolysis with the unwinding of duplex DNA by translocating in the 3'-5' direction.</text>
        <dbReference type="EC" id="5.6.2.4"/>
    </reaction>
</comment>
<gene>
    <name evidence="11" type="primary">rep</name>
    <name evidence="16" type="ORF">EV674_11812</name>
</gene>
<accession>A0A4R2N6A2</accession>
<dbReference type="GO" id="GO:0000725">
    <property type="term" value="P:recombinational repair"/>
    <property type="evidence" value="ECO:0007669"/>
    <property type="project" value="TreeGrafter"/>
</dbReference>
<evidence type="ECO:0000256" key="8">
    <source>
        <dbReference type="ARBA" id="ARBA00023235"/>
    </source>
</evidence>
<evidence type="ECO:0000256" key="2">
    <source>
        <dbReference type="ARBA" id="ARBA00022705"/>
    </source>
</evidence>
<evidence type="ECO:0000256" key="12">
    <source>
        <dbReference type="PROSITE-ProRule" id="PRU00560"/>
    </source>
</evidence>
<keyword evidence="3 11" id="KW-0547">Nucleotide-binding</keyword>
<dbReference type="EC" id="5.6.2.4" evidence="11"/>
<proteinExistence type="inferred from homology"/>
<evidence type="ECO:0000256" key="13">
    <source>
        <dbReference type="SAM" id="MobiDB-lite"/>
    </source>
</evidence>
<keyword evidence="17" id="KW-1185">Reference proteome</keyword>
<dbReference type="CDD" id="cd17932">
    <property type="entry name" value="DEXQc_UvrD"/>
    <property type="match status" value="1"/>
</dbReference>
<keyword evidence="2 11" id="KW-0235">DNA replication</keyword>
<dbReference type="GO" id="GO:0005524">
    <property type="term" value="F:ATP binding"/>
    <property type="evidence" value="ECO:0007669"/>
    <property type="project" value="UniProtKB-UniRule"/>
</dbReference>
<dbReference type="PROSITE" id="PS51217">
    <property type="entry name" value="UVRD_HELICASE_CTER"/>
    <property type="match status" value="1"/>
</dbReference>
<reference evidence="16 17" key="1">
    <citation type="submission" date="2019-03" db="EMBL/GenBank/DDBJ databases">
        <title>Genomic Encyclopedia of Type Strains, Phase IV (KMG-IV): sequencing the most valuable type-strain genomes for metagenomic binning, comparative biology and taxonomic classification.</title>
        <authorList>
            <person name="Goeker M."/>
        </authorList>
    </citation>
    <scope>NUCLEOTIDE SEQUENCE [LARGE SCALE GENOMIC DNA]</scope>
    <source>
        <strain evidence="16 17">DSM 1837</strain>
    </source>
</reference>
<keyword evidence="5 11" id="KW-0347">Helicase</keyword>
<keyword evidence="6 11" id="KW-0067">ATP-binding</keyword>
<dbReference type="HAMAP" id="MF_01920">
    <property type="entry name" value="Helicase_Rep"/>
    <property type="match status" value="1"/>
</dbReference>
<sequence length="766" mass="84541">MAPSGSTCAQARQPHHTRARPKTQPAPQTARGRTRSGLLCIIARSAGRARPSQTALAASAPFAPPITAPLSPMSSGLNLAQLQAVHYTDGPCLVLAGAGSGKTRVITHKIAHLIERGLDPRRIAAITFTNKAAAEMRERAKGLIGRRAKEVLICTFHSLGVRMVREDGKVLGLKPQFSILDQDDVNSILKDAAGGTTDAATARQWQWTISLWKNMGMNAQQALARAQDDNERTIALIMARYEERLAAYQSVDFDDLISLPLKLLRDHPEVRAKWQAALGHVLVDEYQDTNATQYDLLKLLVGERGHFTAVGDDDQSIYGWRGATLDNLKKLPVDFPQLQIVKLEQNYRSTSAILRAANNVIGPNPKLFPKTLFSELGEGEPVRVVDADSEEHEAERAVARILGLRAASNPPPEWRGFAVLYRANHQAKPFEKALRRANIPYKVSGGTSFFDRAEIKDLCAWFRLWINSDDDPAFLRSVGTPKRGIGHQSLAQLGAFATQHHLSLFAALFSPMLPAALPRRALDSLLEFGRYVNDLEYRARHTHGADGARAFLLDWLKDIGYEKYLYDGEDSEKVAAARWTNVLEFCDWMAQRAGGQIDDTAGSVTTSESKSLLEVAQTIALLSTISEREKDQDMVTLSTLHASKGLEWPHVILAGVTEGMLPFKMDDDGGRDKDVTGDMVQRLQEERRLMYVGITRAQRTLAVSWTKKRKKGREMVAAQPSRFIAEMALNQTTAREDPREKLKALRAEFAAKAQAASAAQASNPTP</sequence>
<keyword evidence="7 11" id="KW-0238">DNA-binding</keyword>
<dbReference type="Pfam" id="PF00580">
    <property type="entry name" value="UvrD-helicase"/>
    <property type="match status" value="1"/>
</dbReference>
<evidence type="ECO:0000256" key="7">
    <source>
        <dbReference type="ARBA" id="ARBA00023125"/>
    </source>
</evidence>
<feature type="binding site" evidence="12">
    <location>
        <begin position="96"/>
        <end position="103"/>
    </location>
    <ligand>
        <name>ATP</name>
        <dbReference type="ChEBI" id="CHEBI:30616"/>
    </ligand>
</feature>
<evidence type="ECO:0000313" key="17">
    <source>
        <dbReference type="Proteomes" id="UP000295182"/>
    </source>
</evidence>
<feature type="domain" description="UvrD-like helicase ATP-binding" evidence="14">
    <location>
        <begin position="75"/>
        <end position="350"/>
    </location>
</feature>
<dbReference type="Pfam" id="PF13361">
    <property type="entry name" value="UvrD_C"/>
    <property type="match status" value="2"/>
</dbReference>
<organism evidence="16 17">
    <name type="scientific">Simplicispira metamorpha</name>
    <dbReference type="NCBI Taxonomy" id="80881"/>
    <lineage>
        <taxon>Bacteria</taxon>
        <taxon>Pseudomonadati</taxon>
        <taxon>Pseudomonadota</taxon>
        <taxon>Betaproteobacteria</taxon>
        <taxon>Burkholderiales</taxon>
        <taxon>Comamonadaceae</taxon>
        <taxon>Simplicispira</taxon>
    </lineage>
</organism>
<comment type="function">
    <text evidence="11">Rep helicase is a single-stranded DNA-dependent ATPase involved in DNA replication; it can initiate unwinding at a nick in the DNA. It binds to the single-stranded DNA and acts in a progressive fashion along the DNA in the 3' to 5' direction.</text>
</comment>
<dbReference type="GO" id="GO:0003697">
    <property type="term" value="F:single-stranded DNA binding"/>
    <property type="evidence" value="ECO:0007669"/>
    <property type="project" value="UniProtKB-UniRule"/>
</dbReference>
<evidence type="ECO:0000256" key="5">
    <source>
        <dbReference type="ARBA" id="ARBA00022806"/>
    </source>
</evidence>
<dbReference type="InterPro" id="IPR027417">
    <property type="entry name" value="P-loop_NTPase"/>
</dbReference>
<evidence type="ECO:0000256" key="6">
    <source>
        <dbReference type="ARBA" id="ARBA00022840"/>
    </source>
</evidence>
<dbReference type="SUPFAM" id="SSF52540">
    <property type="entry name" value="P-loop containing nucleoside triphosphate hydrolases"/>
    <property type="match status" value="1"/>
</dbReference>
<dbReference type="GO" id="GO:0016887">
    <property type="term" value="F:ATP hydrolysis activity"/>
    <property type="evidence" value="ECO:0007669"/>
    <property type="project" value="RHEA"/>
</dbReference>
<dbReference type="PANTHER" id="PTHR11070:SF64">
    <property type="entry name" value="ATP-DEPENDENT DNA HELICASE REP"/>
    <property type="match status" value="1"/>
</dbReference>
<dbReference type="Gene3D" id="1.10.10.160">
    <property type="match status" value="1"/>
</dbReference>
<feature type="region of interest" description="Disordered" evidence="13">
    <location>
        <begin position="1"/>
        <end position="34"/>
    </location>
</feature>
<protein>
    <recommendedName>
        <fullName evidence="11">ATP-dependent DNA helicase Rep</fullName>
        <ecNumber evidence="11">5.6.2.4</ecNumber>
    </recommendedName>
    <alternativeName>
        <fullName evidence="11">DNA 3'-5' helicase Rep</fullName>
    </alternativeName>
</protein>
<dbReference type="Gene3D" id="1.10.486.10">
    <property type="entry name" value="PCRA, domain 4"/>
    <property type="match status" value="1"/>
</dbReference>
<comment type="similarity">
    <text evidence="1 11">Belongs to the helicase family. UvrD subfamily.</text>
</comment>
<comment type="caution">
    <text evidence="16">The sequence shown here is derived from an EMBL/GenBank/DDBJ whole genome shotgun (WGS) entry which is preliminary data.</text>
</comment>
<dbReference type="Gene3D" id="3.40.50.300">
    <property type="entry name" value="P-loop containing nucleotide triphosphate hydrolases"/>
    <property type="match status" value="2"/>
</dbReference>
<evidence type="ECO:0000259" key="15">
    <source>
        <dbReference type="PROSITE" id="PS51217"/>
    </source>
</evidence>
<name>A0A4R2N6A2_9BURK</name>
<feature type="binding site" evidence="11">
    <location>
        <position position="348"/>
    </location>
    <ligand>
        <name>ATP</name>
        <dbReference type="ChEBI" id="CHEBI:30616"/>
    </ligand>
</feature>
<evidence type="ECO:0000256" key="9">
    <source>
        <dbReference type="ARBA" id="ARBA00034617"/>
    </source>
</evidence>
<dbReference type="GO" id="GO:0043138">
    <property type="term" value="F:3'-5' DNA helicase activity"/>
    <property type="evidence" value="ECO:0007669"/>
    <property type="project" value="UniProtKB-UniRule"/>
</dbReference>
<dbReference type="AlphaFoldDB" id="A0A4R2N6A2"/>
<evidence type="ECO:0000259" key="14">
    <source>
        <dbReference type="PROSITE" id="PS51198"/>
    </source>
</evidence>
<dbReference type="PROSITE" id="PS51198">
    <property type="entry name" value="UVRD_HELICASE_ATP_BIND"/>
    <property type="match status" value="1"/>
</dbReference>
<dbReference type="PANTHER" id="PTHR11070">
    <property type="entry name" value="UVRD / RECB / PCRA DNA HELICASE FAMILY MEMBER"/>
    <property type="match status" value="1"/>
</dbReference>
<dbReference type="InterPro" id="IPR014017">
    <property type="entry name" value="DNA_helicase_UvrD-like_C"/>
</dbReference>
<evidence type="ECO:0000256" key="10">
    <source>
        <dbReference type="ARBA" id="ARBA00048988"/>
    </source>
</evidence>
<evidence type="ECO:0000256" key="1">
    <source>
        <dbReference type="ARBA" id="ARBA00009922"/>
    </source>
</evidence>
<dbReference type="GO" id="GO:0005829">
    <property type="term" value="C:cytosol"/>
    <property type="evidence" value="ECO:0007669"/>
    <property type="project" value="TreeGrafter"/>
</dbReference>
<evidence type="ECO:0000313" key="16">
    <source>
        <dbReference type="EMBL" id="TCP16397.1"/>
    </source>
</evidence>
<dbReference type="InterPro" id="IPR013986">
    <property type="entry name" value="DExx_box_DNA_helicase_dom_sf"/>
</dbReference>